<name>A0A2B7YMI6_FUSNP</name>
<dbReference type="Proteomes" id="UP000222862">
    <property type="component" value="Unassembled WGS sequence"/>
</dbReference>
<gene>
    <name evidence="1" type="ORF">RN96_03775</name>
</gene>
<dbReference type="AlphaFoldDB" id="A0A2B7YMI6"/>
<dbReference type="EMBL" id="NJGI01000001">
    <property type="protein sequence ID" value="PGH22281.1"/>
    <property type="molecule type" value="Genomic_DNA"/>
</dbReference>
<sequence length="155" mass="18130">MEVKMIYAELKDIKIYKGINKNLDKAIDFITEKKYLNPSFGKNIIEGDTIYFNCPEKPMTRENTGLELEYHKRYVDIHIVLEGEEAIAYSPFEDCVETKSFNTEEDYALMKGKTQVELIMNTKNFLIIFPEEPHLALLKVDTPKEIKKIIFKVEI</sequence>
<dbReference type="NCBIfam" id="TIGR00022">
    <property type="entry name" value="YhcH/YjgK/YiaL family protein"/>
    <property type="match status" value="1"/>
</dbReference>
<organism evidence="1 2">
    <name type="scientific">Fusobacterium nucleatum subsp. polymorphum</name>
    <name type="common">Fusobacterium polymorphum</name>
    <dbReference type="NCBI Taxonomy" id="76857"/>
    <lineage>
        <taxon>Bacteria</taxon>
        <taxon>Fusobacteriati</taxon>
        <taxon>Fusobacteriota</taxon>
        <taxon>Fusobacteriia</taxon>
        <taxon>Fusobacteriales</taxon>
        <taxon>Fusobacteriaceae</taxon>
        <taxon>Fusobacterium</taxon>
    </lineage>
</organism>
<protein>
    <submittedName>
        <fullName evidence="1">YhcH/YjgK/YiaL family protein</fullName>
    </submittedName>
</protein>
<dbReference type="InterPro" id="IPR037012">
    <property type="entry name" value="NanQ/TabA/YiaL_sf"/>
</dbReference>
<dbReference type="InterPro" id="IPR004375">
    <property type="entry name" value="NanQ/TabA/YiaL"/>
</dbReference>
<dbReference type="GO" id="GO:0005829">
    <property type="term" value="C:cytosol"/>
    <property type="evidence" value="ECO:0007669"/>
    <property type="project" value="TreeGrafter"/>
</dbReference>
<dbReference type="SUPFAM" id="SSF51197">
    <property type="entry name" value="Clavaminate synthase-like"/>
    <property type="match status" value="1"/>
</dbReference>
<dbReference type="Gene3D" id="2.60.120.370">
    <property type="entry name" value="YhcH/YjgK/YiaL"/>
    <property type="match status" value="1"/>
</dbReference>
<dbReference type="Pfam" id="PF04074">
    <property type="entry name" value="DUF386"/>
    <property type="match status" value="1"/>
</dbReference>
<accession>A0A2B7YMI6</accession>
<proteinExistence type="predicted"/>
<dbReference type="PANTHER" id="PTHR34986:SF1">
    <property type="entry name" value="PROTEIN YIAL"/>
    <property type="match status" value="1"/>
</dbReference>
<evidence type="ECO:0000313" key="1">
    <source>
        <dbReference type="EMBL" id="PGH22281.1"/>
    </source>
</evidence>
<evidence type="ECO:0000313" key="2">
    <source>
        <dbReference type="Proteomes" id="UP000222862"/>
    </source>
</evidence>
<dbReference type="PANTHER" id="PTHR34986">
    <property type="entry name" value="EVOLVED BETA-GALACTOSIDASE SUBUNIT BETA"/>
    <property type="match status" value="1"/>
</dbReference>
<comment type="caution">
    <text evidence="1">The sequence shown here is derived from an EMBL/GenBank/DDBJ whole genome shotgun (WGS) entry which is preliminary data.</text>
</comment>
<reference evidence="1 2" key="1">
    <citation type="submission" date="2017-06" db="EMBL/GenBank/DDBJ databases">
        <title>Genome sequencing of Fusobacterium nucleatum subsp. polymorphum KCOM 1232 (=ChDC F37).</title>
        <authorList>
            <person name="Kook J.-K."/>
            <person name="Park S.-N."/>
            <person name="Lim Y.K."/>
            <person name="Roh H."/>
        </authorList>
    </citation>
    <scope>NUCLEOTIDE SEQUENCE [LARGE SCALE GENOMIC DNA]</scope>
    <source>
        <strain evidence="2">KCOM 1232 ( ChDC F37)</strain>
    </source>
</reference>